<accession>A0A414NX06</accession>
<comment type="function">
    <text evidence="12 13">The RecF protein is involved in DNA metabolism; it is required for DNA replication and normal SOS inducibility. RecF binds preferentially to single-stranded, linear DNA. It also seems to bind ATP.</text>
</comment>
<evidence type="ECO:0000259" key="14">
    <source>
        <dbReference type="Pfam" id="PF02463"/>
    </source>
</evidence>
<evidence type="ECO:0000313" key="16">
    <source>
        <dbReference type="Proteomes" id="UP000283442"/>
    </source>
</evidence>
<evidence type="ECO:0000256" key="6">
    <source>
        <dbReference type="ARBA" id="ARBA00022741"/>
    </source>
</evidence>
<dbReference type="InterPro" id="IPR018078">
    <property type="entry name" value="DNA-binding_RecF_CS"/>
</dbReference>
<dbReference type="PANTHER" id="PTHR32182:SF0">
    <property type="entry name" value="DNA REPLICATION AND REPAIR PROTEIN RECF"/>
    <property type="match status" value="1"/>
</dbReference>
<dbReference type="GO" id="GO:0005524">
    <property type="term" value="F:ATP binding"/>
    <property type="evidence" value="ECO:0007669"/>
    <property type="project" value="UniProtKB-UniRule"/>
</dbReference>
<dbReference type="SUPFAM" id="SSF52540">
    <property type="entry name" value="P-loop containing nucleoside triphosphate hydrolases"/>
    <property type="match status" value="1"/>
</dbReference>
<evidence type="ECO:0000256" key="13">
    <source>
        <dbReference type="RuleBase" id="RU000578"/>
    </source>
</evidence>
<evidence type="ECO:0000256" key="7">
    <source>
        <dbReference type="ARBA" id="ARBA00022763"/>
    </source>
</evidence>
<dbReference type="AlphaFoldDB" id="A0A414NX06"/>
<feature type="binding site" evidence="12">
    <location>
        <begin position="30"/>
        <end position="37"/>
    </location>
    <ligand>
        <name>ATP</name>
        <dbReference type="ChEBI" id="CHEBI:30616"/>
    </ligand>
</feature>
<dbReference type="InterPro" id="IPR042174">
    <property type="entry name" value="RecF_2"/>
</dbReference>
<dbReference type="PROSITE" id="PS00617">
    <property type="entry name" value="RECF_1"/>
    <property type="match status" value="1"/>
</dbReference>
<dbReference type="GO" id="GO:0003697">
    <property type="term" value="F:single-stranded DNA binding"/>
    <property type="evidence" value="ECO:0007669"/>
    <property type="project" value="UniProtKB-UniRule"/>
</dbReference>
<dbReference type="HAMAP" id="MF_00365">
    <property type="entry name" value="RecF"/>
    <property type="match status" value="1"/>
</dbReference>
<dbReference type="InterPro" id="IPR001238">
    <property type="entry name" value="DNA-binding_RecF"/>
</dbReference>
<dbReference type="NCBIfam" id="TIGR00611">
    <property type="entry name" value="recf"/>
    <property type="match status" value="1"/>
</dbReference>
<proteinExistence type="inferred from homology"/>
<evidence type="ECO:0000256" key="8">
    <source>
        <dbReference type="ARBA" id="ARBA00022840"/>
    </source>
</evidence>
<dbReference type="PROSITE" id="PS00618">
    <property type="entry name" value="RECF_2"/>
    <property type="match status" value="1"/>
</dbReference>
<dbReference type="EMBL" id="QRHE01000005">
    <property type="protein sequence ID" value="RHF51783.1"/>
    <property type="molecule type" value="Genomic_DNA"/>
</dbReference>
<dbReference type="Proteomes" id="UP000283442">
    <property type="component" value="Unassembled WGS sequence"/>
</dbReference>
<evidence type="ECO:0000256" key="4">
    <source>
        <dbReference type="ARBA" id="ARBA00022490"/>
    </source>
</evidence>
<sequence>MYVRSLKLRNYRNYSELELALQPGINIFLGPNAQGKTNIVEAVYYASLGHSHRTHLDTELIRWDAGEGCIILDFDRRGVMNHLEFQFSRAKRRRILLNGHPIRLKELIGSINTVLFSPEDLFLIKGAPAGRRRFLDGEISQASPAYYHELVEFNRIISQRNSLLKRIRERRADKSMLALWDEQLIASAEKIIRKRIEAVRKLNMLANLMQRRISSDQENLTVSYEVHGGEDMTKGFASWYNEMLRKSQETDILRGSTSYGPHHDDLVLTVNGINLRTFGSQGQQRTGVLSLKLAELEFLRSETGEYPILLLDDVMSELDVKRRQQLLQFIRRERIQTLITATDAAYFPAEGMGRYYHVQSGQITT</sequence>
<evidence type="ECO:0000256" key="12">
    <source>
        <dbReference type="HAMAP-Rule" id="MF_00365"/>
    </source>
</evidence>
<dbReference type="GO" id="GO:0009432">
    <property type="term" value="P:SOS response"/>
    <property type="evidence" value="ECO:0007669"/>
    <property type="project" value="UniProtKB-UniRule"/>
</dbReference>
<keyword evidence="6 12" id="KW-0547">Nucleotide-binding</keyword>
<dbReference type="Gene3D" id="3.40.50.300">
    <property type="entry name" value="P-loop containing nucleotide triphosphate hydrolases"/>
    <property type="match status" value="1"/>
</dbReference>
<comment type="subcellular location">
    <subcellularLocation>
        <location evidence="1 12 13">Cytoplasm</location>
    </subcellularLocation>
</comment>
<dbReference type="CDD" id="cd03242">
    <property type="entry name" value="ABC_RecF"/>
    <property type="match status" value="1"/>
</dbReference>
<dbReference type="InterPro" id="IPR003395">
    <property type="entry name" value="RecF/RecN/SMC_N"/>
</dbReference>
<dbReference type="Gene3D" id="1.20.1050.90">
    <property type="entry name" value="RecF/RecN/SMC, N-terminal domain"/>
    <property type="match status" value="1"/>
</dbReference>
<keyword evidence="9 12" id="KW-0238">DNA-binding</keyword>
<evidence type="ECO:0000313" key="15">
    <source>
        <dbReference type="EMBL" id="RHF51783.1"/>
    </source>
</evidence>
<dbReference type="OrthoDB" id="9803889at2"/>
<evidence type="ECO:0000256" key="9">
    <source>
        <dbReference type="ARBA" id="ARBA00023125"/>
    </source>
</evidence>
<protein>
    <recommendedName>
        <fullName evidence="3 12">DNA replication and repair protein RecF</fullName>
    </recommendedName>
</protein>
<keyword evidence="5 12" id="KW-0235">DNA replication</keyword>
<keyword evidence="10 12" id="KW-0234">DNA repair</keyword>
<keyword evidence="4 12" id="KW-0963">Cytoplasm</keyword>
<reference evidence="15 16" key="1">
    <citation type="submission" date="2018-08" db="EMBL/GenBank/DDBJ databases">
        <title>A genome reference for cultivated species of the human gut microbiota.</title>
        <authorList>
            <person name="Zou Y."/>
            <person name="Xue W."/>
            <person name="Luo G."/>
        </authorList>
    </citation>
    <scope>NUCLEOTIDE SEQUENCE [LARGE SCALE GENOMIC DNA]</scope>
    <source>
        <strain evidence="15 16">AM25-21AC</strain>
    </source>
</reference>
<gene>
    <name evidence="12" type="primary">recF</name>
    <name evidence="15" type="ORF">DW674_06045</name>
</gene>
<evidence type="ECO:0000256" key="3">
    <source>
        <dbReference type="ARBA" id="ARBA00020170"/>
    </source>
</evidence>
<keyword evidence="8 12" id="KW-0067">ATP-binding</keyword>
<comment type="similarity">
    <text evidence="2 12 13">Belongs to the RecF family.</text>
</comment>
<evidence type="ECO:0000256" key="2">
    <source>
        <dbReference type="ARBA" id="ARBA00008016"/>
    </source>
</evidence>
<evidence type="ECO:0000256" key="11">
    <source>
        <dbReference type="ARBA" id="ARBA00023236"/>
    </source>
</evidence>
<dbReference type="GO" id="GO:0006260">
    <property type="term" value="P:DNA replication"/>
    <property type="evidence" value="ECO:0007669"/>
    <property type="project" value="UniProtKB-UniRule"/>
</dbReference>
<dbReference type="PANTHER" id="PTHR32182">
    <property type="entry name" value="DNA REPLICATION AND REPAIR PROTEIN RECF"/>
    <property type="match status" value="1"/>
</dbReference>
<dbReference type="GO" id="GO:0005737">
    <property type="term" value="C:cytoplasm"/>
    <property type="evidence" value="ECO:0007669"/>
    <property type="project" value="UniProtKB-SubCell"/>
</dbReference>
<organism evidence="15 16">
    <name type="scientific">Mitsuokella multacida</name>
    <dbReference type="NCBI Taxonomy" id="52226"/>
    <lineage>
        <taxon>Bacteria</taxon>
        <taxon>Bacillati</taxon>
        <taxon>Bacillota</taxon>
        <taxon>Negativicutes</taxon>
        <taxon>Selenomonadales</taxon>
        <taxon>Selenomonadaceae</taxon>
        <taxon>Mitsuokella</taxon>
    </lineage>
</organism>
<keyword evidence="11 12" id="KW-0742">SOS response</keyword>
<evidence type="ECO:0000256" key="5">
    <source>
        <dbReference type="ARBA" id="ARBA00022705"/>
    </source>
</evidence>
<dbReference type="RefSeq" id="WP_118175970.1">
    <property type="nucleotide sequence ID" value="NZ_CAJJOD010000007.1"/>
</dbReference>
<feature type="domain" description="RecF/RecN/SMC N-terminal" evidence="14">
    <location>
        <begin position="2"/>
        <end position="347"/>
    </location>
</feature>
<evidence type="ECO:0000256" key="1">
    <source>
        <dbReference type="ARBA" id="ARBA00004496"/>
    </source>
</evidence>
<keyword evidence="7 12" id="KW-0227">DNA damage</keyword>
<comment type="caution">
    <text evidence="15">The sequence shown here is derived from an EMBL/GenBank/DDBJ whole genome shotgun (WGS) entry which is preliminary data.</text>
</comment>
<dbReference type="InterPro" id="IPR027417">
    <property type="entry name" value="P-loop_NTPase"/>
</dbReference>
<evidence type="ECO:0000256" key="10">
    <source>
        <dbReference type="ARBA" id="ARBA00023204"/>
    </source>
</evidence>
<dbReference type="GO" id="GO:0006302">
    <property type="term" value="P:double-strand break repair"/>
    <property type="evidence" value="ECO:0007669"/>
    <property type="project" value="TreeGrafter"/>
</dbReference>
<dbReference type="GO" id="GO:0000731">
    <property type="term" value="P:DNA synthesis involved in DNA repair"/>
    <property type="evidence" value="ECO:0007669"/>
    <property type="project" value="TreeGrafter"/>
</dbReference>
<dbReference type="Pfam" id="PF02463">
    <property type="entry name" value="SMC_N"/>
    <property type="match status" value="1"/>
</dbReference>
<name>A0A414NX06_9FIRM</name>